<dbReference type="Pfam" id="PF10637">
    <property type="entry name" value="Ofd1_CTDD"/>
    <property type="match status" value="1"/>
</dbReference>
<sequence length="226" mass="25780">MISEIYVQTDVKKRFEEDSEIELTDFLQEEKYKALMAALEDDKIDWSLVGPANKRNFYLAEQGKLPLIVAEFLRIIQSDAAFLVLSNLTGLRLHPLAPTDDEGDNDSGSNSVSNGGGNPRCRTEVRRWEHGCYTLAHDTDSEMQDFALDVMMYVGCDNEWSFDNGGYTSYIAKGEDDELLSVCPSGNSLALVYRDKDTMRFVKHMNHRVTKLSLPRFYEINSVYYE</sequence>
<protein>
    <submittedName>
        <fullName evidence="3">2-oxoglutarate and iron-dependent oxygenase domain-containing protein 1</fullName>
    </submittedName>
</protein>
<dbReference type="AlphaFoldDB" id="A0AAV4D9D0"/>
<proteinExistence type="predicted"/>
<dbReference type="GO" id="GO:0031418">
    <property type="term" value="F:L-ascorbic acid binding"/>
    <property type="evidence" value="ECO:0007669"/>
    <property type="project" value="InterPro"/>
</dbReference>
<dbReference type="InterPro" id="IPR019601">
    <property type="entry name" value="Oxoglutarate/Fe-dep_Oase_C"/>
</dbReference>
<dbReference type="PANTHER" id="PTHR12117">
    <property type="entry name" value="HISTONE ACETYLTRANSFERASE COMPLEX"/>
    <property type="match status" value="1"/>
</dbReference>
<evidence type="ECO:0000313" key="4">
    <source>
        <dbReference type="Proteomes" id="UP000735302"/>
    </source>
</evidence>
<dbReference type="EMBL" id="BLXT01007636">
    <property type="protein sequence ID" value="GFO40766.1"/>
    <property type="molecule type" value="Genomic_DNA"/>
</dbReference>
<dbReference type="GO" id="GO:0005737">
    <property type="term" value="C:cytoplasm"/>
    <property type="evidence" value="ECO:0007669"/>
    <property type="project" value="TreeGrafter"/>
</dbReference>
<dbReference type="Gene3D" id="2.60.120.620">
    <property type="entry name" value="q2cbj1_9rhob like domain"/>
    <property type="match status" value="1"/>
</dbReference>
<dbReference type="GO" id="GO:0006449">
    <property type="term" value="P:regulation of translational termination"/>
    <property type="evidence" value="ECO:0007669"/>
    <property type="project" value="TreeGrafter"/>
</dbReference>
<dbReference type="Proteomes" id="UP000735302">
    <property type="component" value="Unassembled WGS sequence"/>
</dbReference>
<dbReference type="PANTHER" id="PTHR12117:SF0">
    <property type="entry name" value="PROLYL 3-HYDROXYLASE OGFOD1"/>
    <property type="match status" value="1"/>
</dbReference>
<feature type="region of interest" description="Disordered" evidence="1">
    <location>
        <begin position="95"/>
        <end position="120"/>
    </location>
</feature>
<keyword evidence="4" id="KW-1185">Reference proteome</keyword>
<evidence type="ECO:0000256" key="1">
    <source>
        <dbReference type="SAM" id="MobiDB-lite"/>
    </source>
</evidence>
<reference evidence="3 4" key="1">
    <citation type="journal article" date="2021" name="Elife">
        <title>Chloroplast acquisition without the gene transfer in kleptoplastic sea slugs, Plakobranchus ocellatus.</title>
        <authorList>
            <person name="Maeda T."/>
            <person name="Takahashi S."/>
            <person name="Yoshida T."/>
            <person name="Shimamura S."/>
            <person name="Takaki Y."/>
            <person name="Nagai Y."/>
            <person name="Toyoda A."/>
            <person name="Suzuki Y."/>
            <person name="Arimoto A."/>
            <person name="Ishii H."/>
            <person name="Satoh N."/>
            <person name="Nishiyama T."/>
            <person name="Hasebe M."/>
            <person name="Maruyama T."/>
            <person name="Minagawa J."/>
            <person name="Obokata J."/>
            <person name="Shigenobu S."/>
        </authorList>
    </citation>
    <scope>NUCLEOTIDE SEQUENCE [LARGE SCALE GENOMIC DNA]</scope>
</reference>
<feature type="domain" description="Oxoglutarate/iron-dependent oxygenase C-terminal degradation" evidence="2">
    <location>
        <begin position="8"/>
        <end position="208"/>
    </location>
</feature>
<evidence type="ECO:0000313" key="3">
    <source>
        <dbReference type="EMBL" id="GFO40766.1"/>
    </source>
</evidence>
<name>A0AAV4D9D0_9GAST</name>
<gene>
    <name evidence="3" type="ORF">PoB_006727100</name>
</gene>
<evidence type="ECO:0000259" key="2">
    <source>
        <dbReference type="Pfam" id="PF10637"/>
    </source>
</evidence>
<dbReference type="GO" id="GO:0031543">
    <property type="term" value="F:peptidyl-proline dioxygenase activity"/>
    <property type="evidence" value="ECO:0007669"/>
    <property type="project" value="TreeGrafter"/>
</dbReference>
<comment type="caution">
    <text evidence="3">The sequence shown here is derived from an EMBL/GenBank/DDBJ whole genome shotgun (WGS) entry which is preliminary data.</text>
</comment>
<accession>A0AAV4D9D0</accession>
<organism evidence="3 4">
    <name type="scientific">Plakobranchus ocellatus</name>
    <dbReference type="NCBI Taxonomy" id="259542"/>
    <lineage>
        <taxon>Eukaryota</taxon>
        <taxon>Metazoa</taxon>
        <taxon>Spiralia</taxon>
        <taxon>Lophotrochozoa</taxon>
        <taxon>Mollusca</taxon>
        <taxon>Gastropoda</taxon>
        <taxon>Heterobranchia</taxon>
        <taxon>Euthyneura</taxon>
        <taxon>Panpulmonata</taxon>
        <taxon>Sacoglossa</taxon>
        <taxon>Placobranchoidea</taxon>
        <taxon>Plakobranchidae</taxon>
        <taxon>Plakobranchus</taxon>
    </lineage>
</organism>
<dbReference type="InterPro" id="IPR051842">
    <property type="entry name" value="uS12_prolyl_hydroxylase"/>
</dbReference>
<dbReference type="GO" id="GO:0005506">
    <property type="term" value="F:iron ion binding"/>
    <property type="evidence" value="ECO:0007669"/>
    <property type="project" value="InterPro"/>
</dbReference>